<accession>A0AAV8FT98</accession>
<dbReference type="Pfam" id="PF01535">
    <property type="entry name" value="PPR"/>
    <property type="match status" value="1"/>
</dbReference>
<keyword evidence="3" id="KW-0809">Transit peptide</keyword>
<feature type="repeat" description="PPR" evidence="4">
    <location>
        <begin position="244"/>
        <end position="278"/>
    </location>
</feature>
<evidence type="ECO:0000256" key="4">
    <source>
        <dbReference type="PROSITE-ProRule" id="PRU00708"/>
    </source>
</evidence>
<evidence type="ECO:0000313" key="6">
    <source>
        <dbReference type="Proteomes" id="UP001140206"/>
    </source>
</evidence>
<keyword evidence="2" id="KW-0677">Repeat</keyword>
<sequence length="481" mass="55551">MERRKLDFLSKSLLVGEERGSEEGKRIRSRIRIRPAFFFFGMDLRSSHSFGLYGRDGFYQPDTTPSRVSARQVRQTLHSQTFVLPRTVEHTLIPPRKTQMPSPSPHRILPQLISALIQRHFSLNPTLLPSPHFPGFSSSLLQSLLASLPRFFPSAPLPSLALSFFSWAQSHCHFSHDEMTCREMARLLAKSTSLPSLWLFLRKNQALVTTATVTALIAALGEVGLPKPALNLFYRMKQFHCMPDVQCYNTLILVLCQNRNFKKARFLLDQMELPGARCKPSLYTYTIFITFYCKRGLETGCKKAIRRRIWEANHMFRRMVFNGFVPDVVTYNCLINGLCKTYRIGRAHELFDEMIVKGVLPNRITYNSFIRYYSVVNEADKAVKFMREMEEREHGKPSSSTYTPIIHSLCESGRVNEARDLLVEMVQRGHVPREFTYKLVCDALRGKEGENLSEEICRKIETGIRERIKQVIRVRPVEFKS</sequence>
<evidence type="ECO:0000256" key="3">
    <source>
        <dbReference type="ARBA" id="ARBA00022946"/>
    </source>
</evidence>
<dbReference type="InterPro" id="IPR011990">
    <property type="entry name" value="TPR-like_helical_dom_sf"/>
</dbReference>
<dbReference type="EMBL" id="JAMFTS010000002">
    <property type="protein sequence ID" value="KAJ4796169.1"/>
    <property type="molecule type" value="Genomic_DNA"/>
</dbReference>
<keyword evidence="6" id="KW-1185">Reference proteome</keyword>
<proteinExistence type="inferred from homology"/>
<dbReference type="NCBIfam" id="TIGR00756">
    <property type="entry name" value="PPR"/>
    <property type="match status" value="4"/>
</dbReference>
<reference evidence="5" key="1">
    <citation type="submission" date="2022-08" db="EMBL/GenBank/DDBJ databases">
        <authorList>
            <person name="Marques A."/>
        </authorList>
    </citation>
    <scope>NUCLEOTIDE SEQUENCE</scope>
    <source>
        <strain evidence="5">RhyPub2mFocal</strain>
        <tissue evidence="5">Leaves</tissue>
    </source>
</reference>
<dbReference type="AlphaFoldDB" id="A0AAV8FT98"/>
<feature type="repeat" description="PPR" evidence="4">
    <location>
        <begin position="362"/>
        <end position="396"/>
    </location>
</feature>
<evidence type="ECO:0000256" key="1">
    <source>
        <dbReference type="ARBA" id="ARBA00007626"/>
    </source>
</evidence>
<feature type="repeat" description="PPR" evidence="4">
    <location>
        <begin position="209"/>
        <end position="243"/>
    </location>
</feature>
<protein>
    <submittedName>
        <fullName evidence="5">Pentatricopeptide repeat-containing protein</fullName>
    </submittedName>
</protein>
<dbReference type="InterPro" id="IPR002885">
    <property type="entry name" value="PPR_rpt"/>
</dbReference>
<dbReference type="PROSITE" id="PS51375">
    <property type="entry name" value="PPR"/>
    <property type="match status" value="5"/>
</dbReference>
<feature type="repeat" description="PPR" evidence="4">
    <location>
        <begin position="327"/>
        <end position="361"/>
    </location>
</feature>
<evidence type="ECO:0000313" key="5">
    <source>
        <dbReference type="EMBL" id="KAJ4796169.1"/>
    </source>
</evidence>
<dbReference type="PANTHER" id="PTHR47447:SF28">
    <property type="entry name" value="PENTACOTRIPEPTIDE-REPEAT REGION OF PRORP DOMAIN-CONTAINING PROTEIN"/>
    <property type="match status" value="1"/>
</dbReference>
<comment type="similarity">
    <text evidence="1">Belongs to the PPR family. P subfamily.</text>
</comment>
<comment type="caution">
    <text evidence="5">The sequence shown here is derived from an EMBL/GenBank/DDBJ whole genome shotgun (WGS) entry which is preliminary data.</text>
</comment>
<gene>
    <name evidence="5" type="ORF">LUZ62_047415</name>
</gene>
<dbReference type="Pfam" id="PF13041">
    <property type="entry name" value="PPR_2"/>
    <property type="match status" value="3"/>
</dbReference>
<name>A0AAV8FT98_9POAL</name>
<feature type="repeat" description="PPR" evidence="4">
    <location>
        <begin position="398"/>
        <end position="432"/>
    </location>
</feature>
<dbReference type="PANTHER" id="PTHR47447">
    <property type="entry name" value="OS03G0856100 PROTEIN"/>
    <property type="match status" value="1"/>
</dbReference>
<organism evidence="5 6">
    <name type="scientific">Rhynchospora pubera</name>
    <dbReference type="NCBI Taxonomy" id="906938"/>
    <lineage>
        <taxon>Eukaryota</taxon>
        <taxon>Viridiplantae</taxon>
        <taxon>Streptophyta</taxon>
        <taxon>Embryophyta</taxon>
        <taxon>Tracheophyta</taxon>
        <taxon>Spermatophyta</taxon>
        <taxon>Magnoliopsida</taxon>
        <taxon>Liliopsida</taxon>
        <taxon>Poales</taxon>
        <taxon>Cyperaceae</taxon>
        <taxon>Cyperoideae</taxon>
        <taxon>Rhynchosporeae</taxon>
        <taxon>Rhynchospora</taxon>
    </lineage>
</organism>
<dbReference type="Gene3D" id="1.25.40.10">
    <property type="entry name" value="Tetratricopeptide repeat domain"/>
    <property type="match status" value="3"/>
</dbReference>
<dbReference type="Proteomes" id="UP001140206">
    <property type="component" value="Chromosome 2"/>
</dbReference>
<evidence type="ECO:0000256" key="2">
    <source>
        <dbReference type="ARBA" id="ARBA00022737"/>
    </source>
</evidence>